<dbReference type="Gene3D" id="1.20.1220.20">
    <property type="entry name" value="Uncharcterised protein PF01724"/>
    <property type="match status" value="1"/>
</dbReference>
<dbReference type="InterPro" id="IPR009057">
    <property type="entry name" value="Homeodomain-like_sf"/>
</dbReference>
<dbReference type="InterPro" id="IPR002636">
    <property type="entry name" value="DUF29"/>
</dbReference>
<proteinExistence type="predicted"/>
<evidence type="ECO:0008006" key="3">
    <source>
        <dbReference type="Google" id="ProtNLM"/>
    </source>
</evidence>
<evidence type="ECO:0000313" key="2">
    <source>
        <dbReference type="Proteomes" id="UP000008206"/>
    </source>
</evidence>
<evidence type="ECO:0000313" key="1">
    <source>
        <dbReference type="EMBL" id="ADN14864.1"/>
    </source>
</evidence>
<dbReference type="Gene3D" id="1.10.10.10">
    <property type="entry name" value="Winged helix-like DNA-binding domain superfamily/Winged helix DNA-binding domain"/>
    <property type="match status" value="1"/>
</dbReference>
<name>E0U7Q2_GLOV7</name>
<protein>
    <recommendedName>
        <fullName evidence="3">DUF433 domain-containing protein</fullName>
    </recommendedName>
</protein>
<dbReference type="STRING" id="497965.Cyan7822_2906"/>
<dbReference type="eggNOG" id="COG2442">
    <property type="taxonomic scope" value="Bacteria"/>
</dbReference>
<dbReference type="HOGENOM" id="CLU_1150365_0_0_3"/>
<reference evidence="2" key="1">
    <citation type="journal article" date="2011" name="MBio">
        <title>Novel metabolic attributes of the genus Cyanothece, comprising a group of unicellular nitrogen-fixing Cyanobacteria.</title>
        <authorList>
            <person name="Bandyopadhyay A."/>
            <person name="Elvitigala T."/>
            <person name="Welsh E."/>
            <person name="Stockel J."/>
            <person name="Liberton M."/>
            <person name="Min H."/>
            <person name="Sherman L.A."/>
            <person name="Pakrasi H.B."/>
        </authorList>
    </citation>
    <scope>NUCLEOTIDE SEQUENCE [LARGE SCALE GENOMIC DNA]</scope>
    <source>
        <strain evidence="2">PCC 7822</strain>
    </source>
</reference>
<gene>
    <name evidence="1" type="ordered locus">Cyan7822_2906</name>
</gene>
<dbReference type="PANTHER" id="PTHR34235:SF3">
    <property type="entry name" value="SLR1203 PROTEIN"/>
    <property type="match status" value="1"/>
</dbReference>
<dbReference type="PANTHER" id="PTHR34235">
    <property type="entry name" value="SLR1203 PROTEIN-RELATED"/>
    <property type="match status" value="1"/>
</dbReference>
<dbReference type="InterPro" id="IPR036388">
    <property type="entry name" value="WH-like_DNA-bd_sf"/>
</dbReference>
<dbReference type="Proteomes" id="UP000008206">
    <property type="component" value="Chromosome"/>
</dbReference>
<organism evidence="1 2">
    <name type="scientific">Gloeothece verrucosa (strain PCC 7822)</name>
    <name type="common">Cyanothece sp. (strain PCC 7822)</name>
    <dbReference type="NCBI Taxonomy" id="497965"/>
    <lineage>
        <taxon>Bacteria</taxon>
        <taxon>Bacillati</taxon>
        <taxon>Cyanobacteriota</taxon>
        <taxon>Cyanophyceae</taxon>
        <taxon>Oscillatoriophycideae</taxon>
        <taxon>Chroococcales</taxon>
        <taxon>Aphanothecaceae</taxon>
        <taxon>Gloeothece</taxon>
        <taxon>Gloeothece verrucosa</taxon>
    </lineage>
</organism>
<dbReference type="AlphaFoldDB" id="E0U7Q2"/>
<dbReference type="SUPFAM" id="SSF46689">
    <property type="entry name" value="Homeodomain-like"/>
    <property type="match status" value="1"/>
</dbReference>
<accession>E0U7Q2</accession>
<dbReference type="KEGG" id="cyj:Cyan7822_2906"/>
<dbReference type="EMBL" id="CP002198">
    <property type="protein sequence ID" value="ADN14864.1"/>
    <property type="molecule type" value="Genomic_DNA"/>
</dbReference>
<keyword evidence="2" id="KW-1185">Reference proteome</keyword>
<dbReference type="Pfam" id="PF01724">
    <property type="entry name" value="DUF29"/>
    <property type="match status" value="1"/>
</dbReference>
<sequence length="233" mass="27538">MIDKTQITQSSFIQKTPGVCGGDARIRDTRIPVWRLVSFREQGISEEELLKNYPELNQEDLEAAWTYYANNKAEIAQIIEAEHCKSLYDADYNLWVEETVKQLQAKNYEMIDWDNLIEEVGDLGRSEKRALKSLLTRLFEHLLKVVYWESEREYNLDHWNGEIQNFRIQILELLKTSPSLKPYLIEVFEECYQNAREIMIQKTRLEPKTFPDEAIASVEEVLDKNWFPRLKDG</sequence>
<dbReference type="Pfam" id="PF04255">
    <property type="entry name" value="DUF433"/>
    <property type="match status" value="1"/>
</dbReference>
<dbReference type="InterPro" id="IPR007367">
    <property type="entry name" value="DUF433"/>
</dbReference>